<dbReference type="GO" id="GO:1990726">
    <property type="term" value="C:Lsm1-7-Pat1 complex"/>
    <property type="evidence" value="ECO:0007669"/>
    <property type="project" value="TreeGrafter"/>
</dbReference>
<dbReference type="FunCoup" id="J9D4D3">
    <property type="interactions" value="87"/>
</dbReference>
<keyword evidence="8" id="KW-0687">Ribonucleoprotein</keyword>
<dbReference type="Proteomes" id="UP000003163">
    <property type="component" value="Unassembled WGS sequence"/>
</dbReference>
<feature type="non-terminal residue" evidence="10">
    <location>
        <position position="1"/>
    </location>
</feature>
<dbReference type="InterPro" id="IPR010920">
    <property type="entry name" value="LSM_dom_sf"/>
</dbReference>
<evidence type="ECO:0000256" key="1">
    <source>
        <dbReference type="ARBA" id="ARBA00004123"/>
    </source>
</evidence>
<evidence type="ECO:0000256" key="3">
    <source>
        <dbReference type="ARBA" id="ARBA00022664"/>
    </source>
</evidence>
<comment type="subcellular location">
    <subcellularLocation>
        <location evidence="1">Nucleus</location>
    </subcellularLocation>
</comment>
<dbReference type="EMBL" id="AFBI03000062">
    <property type="protein sequence ID" value="EJW02651.1"/>
    <property type="molecule type" value="Genomic_DNA"/>
</dbReference>
<keyword evidence="6" id="KW-0508">mRNA splicing</keyword>
<dbReference type="SMART" id="SM00651">
    <property type="entry name" value="Sm"/>
    <property type="match status" value="1"/>
</dbReference>
<dbReference type="OMA" id="NAYEECD"/>
<dbReference type="AlphaFoldDB" id="J9D4D3"/>
<dbReference type="HOGENOM" id="CLU_076902_11_4_1"/>
<dbReference type="Pfam" id="PF01423">
    <property type="entry name" value="LSM"/>
    <property type="match status" value="1"/>
</dbReference>
<evidence type="ECO:0000313" key="11">
    <source>
        <dbReference type="Proteomes" id="UP000003163"/>
    </source>
</evidence>
<reference evidence="11" key="2">
    <citation type="submission" date="2015-07" db="EMBL/GenBank/DDBJ databases">
        <title>Contrasting host-pathogen interactions and genome evolution in two generalist and specialist microsporidian pathogens of mosquitoes.</title>
        <authorList>
            <consortium name="The Broad Institute Genomics Platform"/>
            <consortium name="The Broad Institute Genome Sequencing Center for Infectious Disease"/>
            <person name="Cuomo C.A."/>
            <person name="Sanscrainte N.D."/>
            <person name="Goldberg J.M."/>
            <person name="Heiman D."/>
            <person name="Young S."/>
            <person name="Zeng Q."/>
            <person name="Becnel J.J."/>
            <person name="Birren B.W."/>
        </authorList>
    </citation>
    <scope>NUCLEOTIDE SEQUENCE [LARGE SCALE GENOMIC DNA]</scope>
    <source>
        <strain evidence="11">USNM 41457</strain>
    </source>
</reference>
<evidence type="ECO:0000259" key="9">
    <source>
        <dbReference type="SMART" id="SM00651"/>
    </source>
</evidence>
<evidence type="ECO:0000256" key="4">
    <source>
        <dbReference type="ARBA" id="ARBA00022728"/>
    </source>
</evidence>
<accession>J9D4D3</accession>
<protein>
    <recommendedName>
        <fullName evidence="9">Sm domain-containing protein</fullName>
    </recommendedName>
</protein>
<evidence type="ECO:0000256" key="5">
    <source>
        <dbReference type="ARBA" id="ARBA00022884"/>
    </source>
</evidence>
<dbReference type="GO" id="GO:0000398">
    <property type="term" value="P:mRNA splicing, via spliceosome"/>
    <property type="evidence" value="ECO:0007669"/>
    <property type="project" value="TreeGrafter"/>
</dbReference>
<evidence type="ECO:0000256" key="6">
    <source>
        <dbReference type="ARBA" id="ARBA00023187"/>
    </source>
</evidence>
<gene>
    <name evidence="10" type="ORF">EDEG_02948</name>
</gene>
<dbReference type="STRING" id="1003232.J9D4D3"/>
<comment type="similarity">
    <text evidence="2">Belongs to the snRNP Sm proteins family.</text>
</comment>
<dbReference type="SUPFAM" id="SSF50182">
    <property type="entry name" value="Sm-like ribonucleoproteins"/>
    <property type="match status" value="1"/>
</dbReference>
<sequence length="78" mass="8947">MNEIKLPLEILKNNINKEIRLIMRKDKVFSGVLRTFDEHVNIFMENVYEILDDGSRMHIGSTIINGGNVAMIDLDITS</sequence>
<name>J9D4D3_EDHAE</name>
<keyword evidence="4" id="KW-0747">Spliceosome</keyword>
<organism evidence="10 11">
    <name type="scientific">Edhazardia aedis (strain USNM 41457)</name>
    <name type="common">Microsporidian parasite</name>
    <dbReference type="NCBI Taxonomy" id="1003232"/>
    <lineage>
        <taxon>Eukaryota</taxon>
        <taxon>Fungi</taxon>
        <taxon>Fungi incertae sedis</taxon>
        <taxon>Microsporidia</taxon>
        <taxon>Edhazardia</taxon>
    </lineage>
</organism>
<evidence type="ECO:0000313" key="10">
    <source>
        <dbReference type="EMBL" id="EJW02651.1"/>
    </source>
</evidence>
<keyword evidence="3" id="KW-0507">mRNA processing</keyword>
<dbReference type="VEuPathDB" id="MicrosporidiaDB:EDEG_02948"/>
<keyword evidence="5" id="KW-0694">RNA-binding</keyword>
<proteinExistence type="inferred from homology"/>
<dbReference type="InParanoid" id="J9D4D3"/>
<dbReference type="Gene3D" id="2.30.30.100">
    <property type="match status" value="1"/>
</dbReference>
<reference evidence="10 11" key="1">
    <citation type="submission" date="2011-08" db="EMBL/GenBank/DDBJ databases">
        <authorList>
            <person name="Liu Z.J."/>
            <person name="Shi F.L."/>
            <person name="Lu J.Q."/>
            <person name="Li M."/>
            <person name="Wang Z.L."/>
        </authorList>
    </citation>
    <scope>NUCLEOTIDE SEQUENCE [LARGE SCALE GENOMIC DNA]</scope>
    <source>
        <strain evidence="10 11">USNM 41457</strain>
    </source>
</reference>
<dbReference type="InterPro" id="IPR033871">
    <property type="entry name" value="LSm5"/>
</dbReference>
<feature type="domain" description="Sm" evidence="9">
    <location>
        <begin position="9"/>
        <end position="74"/>
    </location>
</feature>
<evidence type="ECO:0000256" key="8">
    <source>
        <dbReference type="ARBA" id="ARBA00023274"/>
    </source>
</evidence>
<dbReference type="GO" id="GO:0005688">
    <property type="term" value="C:U6 snRNP"/>
    <property type="evidence" value="ECO:0007669"/>
    <property type="project" value="TreeGrafter"/>
</dbReference>
<evidence type="ECO:0000256" key="2">
    <source>
        <dbReference type="ARBA" id="ARBA00006850"/>
    </source>
</evidence>
<comment type="caution">
    <text evidence="10">The sequence shown here is derived from an EMBL/GenBank/DDBJ whole genome shotgun (WGS) entry which is preliminary data.</text>
</comment>
<dbReference type="OrthoDB" id="429711at2759"/>
<dbReference type="GO" id="GO:0003723">
    <property type="term" value="F:RNA binding"/>
    <property type="evidence" value="ECO:0007669"/>
    <property type="project" value="UniProtKB-KW"/>
</dbReference>
<keyword evidence="7" id="KW-0539">Nucleus</keyword>
<dbReference type="PANTHER" id="PTHR20971">
    <property type="entry name" value="U6 SNRNA-ASSOCIATED PROTEIN"/>
    <property type="match status" value="1"/>
</dbReference>
<dbReference type="GO" id="GO:0005681">
    <property type="term" value="C:spliceosomal complex"/>
    <property type="evidence" value="ECO:0007669"/>
    <property type="project" value="UniProtKB-KW"/>
</dbReference>
<keyword evidence="11" id="KW-1185">Reference proteome</keyword>
<dbReference type="GO" id="GO:0046540">
    <property type="term" value="C:U4/U6 x U5 tri-snRNP complex"/>
    <property type="evidence" value="ECO:0007669"/>
    <property type="project" value="TreeGrafter"/>
</dbReference>
<dbReference type="PANTHER" id="PTHR20971:SF0">
    <property type="entry name" value="U6 SNRNA-ASSOCIATED SM-LIKE PROTEIN LSM5"/>
    <property type="match status" value="1"/>
</dbReference>
<dbReference type="InterPro" id="IPR001163">
    <property type="entry name" value="Sm_dom_euk/arc"/>
</dbReference>
<evidence type="ECO:0000256" key="7">
    <source>
        <dbReference type="ARBA" id="ARBA00023242"/>
    </source>
</evidence>